<dbReference type="Proteomes" id="UP000001887">
    <property type="component" value="Chromosome"/>
</dbReference>
<evidence type="ECO:0000313" key="3">
    <source>
        <dbReference type="Proteomes" id="UP000001887"/>
    </source>
</evidence>
<organism evidence="2 3">
    <name type="scientific">Pirellula staleyi (strain ATCC 27377 / DSM 6068 / ICPB 4128)</name>
    <name type="common">Pirella staleyi</name>
    <dbReference type="NCBI Taxonomy" id="530564"/>
    <lineage>
        <taxon>Bacteria</taxon>
        <taxon>Pseudomonadati</taxon>
        <taxon>Planctomycetota</taxon>
        <taxon>Planctomycetia</taxon>
        <taxon>Pirellulales</taxon>
        <taxon>Pirellulaceae</taxon>
        <taxon>Pirellula</taxon>
    </lineage>
</organism>
<keyword evidence="1" id="KW-0175">Coiled coil</keyword>
<accession>D2QZK2</accession>
<sequence length="67" mass="7384">MAGKLTKISILLQTLSRLPGLSFLSSVDTQMREVEDNVGDYEDNVNEIKRNAEDVKGVATDLVSDDE</sequence>
<dbReference type="AlphaFoldDB" id="D2QZK2"/>
<gene>
    <name evidence="2" type="ordered locus">Psta_1810</name>
</gene>
<reference evidence="2 3" key="1">
    <citation type="journal article" date="2009" name="Stand. Genomic Sci.">
        <title>Complete genome sequence of Pirellula staleyi type strain (ATCC 27377).</title>
        <authorList>
            <person name="Clum A."/>
            <person name="Tindall B.J."/>
            <person name="Sikorski J."/>
            <person name="Ivanova N."/>
            <person name="Mavrommatis K."/>
            <person name="Lucas S."/>
            <person name="Glavina del Rio T."/>
            <person name="Nolan M."/>
            <person name="Chen F."/>
            <person name="Tice H."/>
            <person name="Pitluck S."/>
            <person name="Cheng J.F."/>
            <person name="Chertkov O."/>
            <person name="Brettin T."/>
            <person name="Han C."/>
            <person name="Detter J.C."/>
            <person name="Kuske C."/>
            <person name="Bruce D."/>
            <person name="Goodwin L."/>
            <person name="Ovchinikova G."/>
            <person name="Pati A."/>
            <person name="Mikhailova N."/>
            <person name="Chen A."/>
            <person name="Palaniappan K."/>
            <person name="Land M."/>
            <person name="Hauser L."/>
            <person name="Chang Y.J."/>
            <person name="Jeffries C.D."/>
            <person name="Chain P."/>
            <person name="Rohde M."/>
            <person name="Goker M."/>
            <person name="Bristow J."/>
            <person name="Eisen J.A."/>
            <person name="Markowitz V."/>
            <person name="Hugenholtz P."/>
            <person name="Kyrpides N.C."/>
            <person name="Klenk H.P."/>
            <person name="Lapidus A."/>
        </authorList>
    </citation>
    <scope>NUCLEOTIDE SEQUENCE [LARGE SCALE GENOMIC DNA]</scope>
    <source>
        <strain evidence="3">ATCC 27377 / DSM 6068 / ICPB 4128</strain>
    </source>
</reference>
<dbReference type="HOGENOM" id="CLU_2808713_0_0_0"/>
<feature type="coiled-coil region" evidence="1">
    <location>
        <begin position="24"/>
        <end position="51"/>
    </location>
</feature>
<dbReference type="EMBL" id="CP001848">
    <property type="protein sequence ID" value="ADB16485.1"/>
    <property type="molecule type" value="Genomic_DNA"/>
</dbReference>
<name>D2QZK2_PIRSD</name>
<proteinExistence type="predicted"/>
<keyword evidence="3" id="KW-1185">Reference proteome</keyword>
<evidence type="ECO:0000256" key="1">
    <source>
        <dbReference type="SAM" id="Coils"/>
    </source>
</evidence>
<evidence type="ECO:0000313" key="2">
    <source>
        <dbReference type="EMBL" id="ADB16485.1"/>
    </source>
</evidence>
<protein>
    <submittedName>
        <fullName evidence="2">Uncharacterized protein</fullName>
    </submittedName>
</protein>
<dbReference type="KEGG" id="psl:Psta_1810"/>